<dbReference type="InterPro" id="IPR004919">
    <property type="entry name" value="GmrSD_N"/>
</dbReference>
<name>B1MK98_MYCA9</name>
<dbReference type="Pfam" id="PF07510">
    <property type="entry name" value="GmrSD_C"/>
    <property type="match status" value="1"/>
</dbReference>
<gene>
    <name evidence="3" type="ordered locus">MAB_1101</name>
</gene>
<evidence type="ECO:0008006" key="5">
    <source>
        <dbReference type="Google" id="ProtNLM"/>
    </source>
</evidence>
<dbReference type="AlphaFoldDB" id="B1MK98"/>
<dbReference type="InterPro" id="IPR011089">
    <property type="entry name" value="GmrSD_C"/>
</dbReference>
<evidence type="ECO:0000259" key="1">
    <source>
        <dbReference type="Pfam" id="PF03235"/>
    </source>
</evidence>
<accession>B1MK98</accession>
<protein>
    <recommendedName>
        <fullName evidence="5">DUF262 domain-containing protein</fullName>
    </recommendedName>
</protein>
<feature type="domain" description="GmrSD restriction endonucleases C-terminal" evidence="2">
    <location>
        <begin position="489"/>
        <end position="627"/>
    </location>
</feature>
<dbReference type="Proteomes" id="UP000007137">
    <property type="component" value="Chromosome"/>
</dbReference>
<evidence type="ECO:0000259" key="2">
    <source>
        <dbReference type="Pfam" id="PF07510"/>
    </source>
</evidence>
<dbReference type="PANTHER" id="PTHR35149">
    <property type="entry name" value="SLL5132 PROTEIN"/>
    <property type="match status" value="1"/>
</dbReference>
<dbReference type="EMBL" id="CU458896">
    <property type="protein sequence ID" value="CAM61190.1"/>
    <property type="molecule type" value="Genomic_DNA"/>
</dbReference>
<feature type="domain" description="GmrSD restriction endonucleases N-terminal" evidence="1">
    <location>
        <begin position="35"/>
        <end position="275"/>
    </location>
</feature>
<proteinExistence type="predicted"/>
<dbReference type="KEGG" id="mab:MAB_1101"/>
<organism evidence="3 4">
    <name type="scientific">Mycobacteroides abscessus (strain ATCC 19977 / DSM 44196 / CCUG 20993 / CIP 104536 / JCM 13569 / NCTC 13031 / TMC 1543 / L948)</name>
    <name type="common">Mycobacterium abscessus</name>
    <dbReference type="NCBI Taxonomy" id="561007"/>
    <lineage>
        <taxon>Bacteria</taxon>
        <taxon>Bacillati</taxon>
        <taxon>Actinomycetota</taxon>
        <taxon>Actinomycetes</taxon>
        <taxon>Mycobacteriales</taxon>
        <taxon>Mycobacteriaceae</taxon>
        <taxon>Mycobacteroides</taxon>
        <taxon>Mycobacteroides abscessus</taxon>
    </lineage>
</organism>
<dbReference type="PANTHER" id="PTHR35149:SF1">
    <property type="entry name" value="DUF5655 DOMAIN-CONTAINING PROTEIN"/>
    <property type="match status" value="1"/>
</dbReference>
<sequence>MTGAPALVASQIEGGTAMLYGAASVEAKSMTVGEVMNERFPFAVPRYQRSYAWGDEAVGFFIRDIEAMLDQPAGQTSHFFGGVVCIQLTDNQKTRPTSYEVVDGQQRLATLMLALSCVVEVAEDLIKRCAKKDPQIAASASTLRDEIVENFVTWKESDVAAGISTVRRRMTLSLADDAVFEALVMRKRVPTPAREGHTLLIEAHEALMAMTYRFVGTKGTLKERLDRLLRLRQALLQDAHVIHIVSKERAQAYRLFSVLNHRGESLSDADLLRSRSLEMLEGFLSHQEAAALIWDDLLSNKARDVELFFQAIYPSVTGKRAQGDLFEALEKAFLPSVVPTSTADAERVVARVEWFRDEFLLYAKLVAGDWPYPRQPPGQQRVNSWQIERLRRLTVTLRHDLALPLLLAAARSLSETDFAALAYMLEIFAFRYKIICGAHATKPSNLYYEHAYLMRMATKSKPYTLKTLKQELRQLIADKAGDALFKQLLLEKLRYSNSSQRVNIREFLTVLEEHRAWLAKPASKQGVAAPRPSMTKVIDIDEATIEHIYPQGASTTDKDAALEQKKHWLANLTFFGPKDNSDTGNKPFSVKRTTSYPASEIAMTADLAKLNSWTDVEFDDREKNLLDLAILVFVI</sequence>
<evidence type="ECO:0000313" key="3">
    <source>
        <dbReference type="EMBL" id="CAM61190.1"/>
    </source>
</evidence>
<keyword evidence="4" id="KW-1185">Reference proteome</keyword>
<evidence type="ECO:0000313" key="4">
    <source>
        <dbReference type="Proteomes" id="UP000007137"/>
    </source>
</evidence>
<reference evidence="3 4" key="1">
    <citation type="journal article" date="2009" name="PLoS ONE">
        <title>Non mycobacterial virulence genes in the genome of the emerging pathogen Mycobacterium abscessus.</title>
        <authorList>
            <person name="Ripoll F."/>
            <person name="Pasek S."/>
            <person name="Schenowitz C."/>
            <person name="Dossat C."/>
            <person name="Barbe V."/>
            <person name="Rottman M."/>
            <person name="Macheras E."/>
            <person name="Heym B."/>
            <person name="Herrmann J.L."/>
            <person name="Daffe M."/>
            <person name="Brosch R."/>
            <person name="Risler J.L."/>
            <person name="Gaillard J.L."/>
        </authorList>
    </citation>
    <scope>NUCLEOTIDE SEQUENCE [LARGE SCALE GENOMIC DNA]</scope>
    <source>
        <strain evidence="4">ATCC 19977 / DSM 44196 / CCUG 20993 / CIP 104536 / JCM 13569 / NCTC 13031 / TMC 1543 / L948</strain>
    </source>
</reference>
<dbReference type="Pfam" id="PF03235">
    <property type="entry name" value="GmrSD_N"/>
    <property type="match status" value="1"/>
</dbReference>